<feature type="non-terminal residue" evidence="2">
    <location>
        <position position="163"/>
    </location>
</feature>
<evidence type="ECO:0000313" key="2">
    <source>
        <dbReference type="EMBL" id="EKX54014.1"/>
    </source>
</evidence>
<reference evidence="2 4" key="1">
    <citation type="journal article" date="2012" name="Nature">
        <title>Algal genomes reveal evolutionary mosaicism and the fate of nucleomorphs.</title>
        <authorList>
            <consortium name="DOE Joint Genome Institute"/>
            <person name="Curtis B.A."/>
            <person name="Tanifuji G."/>
            <person name="Burki F."/>
            <person name="Gruber A."/>
            <person name="Irimia M."/>
            <person name="Maruyama S."/>
            <person name="Arias M.C."/>
            <person name="Ball S.G."/>
            <person name="Gile G.H."/>
            <person name="Hirakawa Y."/>
            <person name="Hopkins J.F."/>
            <person name="Kuo A."/>
            <person name="Rensing S.A."/>
            <person name="Schmutz J."/>
            <person name="Symeonidi A."/>
            <person name="Elias M."/>
            <person name="Eveleigh R.J."/>
            <person name="Herman E.K."/>
            <person name="Klute M.J."/>
            <person name="Nakayama T."/>
            <person name="Obornik M."/>
            <person name="Reyes-Prieto A."/>
            <person name="Armbrust E.V."/>
            <person name="Aves S.J."/>
            <person name="Beiko R.G."/>
            <person name="Coutinho P."/>
            <person name="Dacks J.B."/>
            <person name="Durnford D.G."/>
            <person name="Fast N.M."/>
            <person name="Green B.R."/>
            <person name="Grisdale C.J."/>
            <person name="Hempel F."/>
            <person name="Henrissat B."/>
            <person name="Hoppner M.P."/>
            <person name="Ishida K."/>
            <person name="Kim E."/>
            <person name="Koreny L."/>
            <person name="Kroth P.G."/>
            <person name="Liu Y."/>
            <person name="Malik S.B."/>
            <person name="Maier U.G."/>
            <person name="McRose D."/>
            <person name="Mock T."/>
            <person name="Neilson J.A."/>
            <person name="Onodera N.T."/>
            <person name="Poole A.M."/>
            <person name="Pritham E.J."/>
            <person name="Richards T.A."/>
            <person name="Rocap G."/>
            <person name="Roy S.W."/>
            <person name="Sarai C."/>
            <person name="Schaack S."/>
            <person name="Shirato S."/>
            <person name="Slamovits C.H."/>
            <person name="Spencer D.F."/>
            <person name="Suzuki S."/>
            <person name="Worden A.Z."/>
            <person name="Zauner S."/>
            <person name="Barry K."/>
            <person name="Bell C."/>
            <person name="Bharti A.K."/>
            <person name="Crow J.A."/>
            <person name="Grimwood J."/>
            <person name="Kramer R."/>
            <person name="Lindquist E."/>
            <person name="Lucas S."/>
            <person name="Salamov A."/>
            <person name="McFadden G.I."/>
            <person name="Lane C.E."/>
            <person name="Keeling P.J."/>
            <person name="Gray M.W."/>
            <person name="Grigoriev I.V."/>
            <person name="Archibald J.M."/>
        </authorList>
    </citation>
    <scope>NUCLEOTIDE SEQUENCE</scope>
    <source>
        <strain evidence="2 4">CCMP2712</strain>
    </source>
</reference>
<organism evidence="2">
    <name type="scientific">Guillardia theta (strain CCMP2712)</name>
    <name type="common">Cryptophyte</name>
    <dbReference type="NCBI Taxonomy" id="905079"/>
    <lineage>
        <taxon>Eukaryota</taxon>
        <taxon>Cryptophyceae</taxon>
        <taxon>Pyrenomonadales</taxon>
        <taxon>Geminigeraceae</taxon>
        <taxon>Guillardia</taxon>
    </lineage>
</organism>
<dbReference type="RefSeq" id="XP_005840994.1">
    <property type="nucleotide sequence ID" value="XM_005840937.1"/>
</dbReference>
<dbReference type="EnsemblProtists" id="EKX54014">
    <property type="protein sequence ID" value="EKX54014"/>
    <property type="gene ID" value="GUITHDRAFT_150120"/>
</dbReference>
<sequence length="163" mass="17710">MEGTPLLEPKKIPKWRRINIPAVISVACISLAVLVVYSAMHNEQAPVIADLSLSPAVAYIPAVGQQRLQYIYVPEQALQQQKKKASKFTTPEDPLYLPQPLLPSFAVANGNILAGAGNNTTADGGLPPWHVRSCAISSLVTQAKGVLIQWDKCGYMFQGQPKF</sequence>
<evidence type="ECO:0000313" key="4">
    <source>
        <dbReference type="Proteomes" id="UP000011087"/>
    </source>
</evidence>
<protein>
    <submittedName>
        <fullName evidence="2 3">Uncharacterized protein</fullName>
    </submittedName>
</protein>
<dbReference type="GeneID" id="17310806"/>
<dbReference type="AlphaFoldDB" id="L1K0C2"/>
<evidence type="ECO:0000256" key="1">
    <source>
        <dbReference type="SAM" id="Phobius"/>
    </source>
</evidence>
<gene>
    <name evidence="2" type="ORF">GUITHDRAFT_150120</name>
</gene>
<dbReference type="HOGENOM" id="CLU_1631496_0_0_1"/>
<proteinExistence type="predicted"/>
<keyword evidence="4" id="KW-1185">Reference proteome</keyword>
<dbReference type="KEGG" id="gtt:GUITHDRAFT_150120"/>
<feature type="transmembrane region" description="Helical" evidence="1">
    <location>
        <begin position="20"/>
        <end position="40"/>
    </location>
</feature>
<dbReference type="PaxDb" id="55529-EKX54014"/>
<name>L1K0C2_GUITC</name>
<evidence type="ECO:0000313" key="3">
    <source>
        <dbReference type="EnsemblProtists" id="EKX54014"/>
    </source>
</evidence>
<reference evidence="4" key="2">
    <citation type="submission" date="2012-11" db="EMBL/GenBank/DDBJ databases">
        <authorList>
            <person name="Kuo A."/>
            <person name="Curtis B.A."/>
            <person name="Tanifuji G."/>
            <person name="Burki F."/>
            <person name="Gruber A."/>
            <person name="Irimia M."/>
            <person name="Maruyama S."/>
            <person name="Arias M.C."/>
            <person name="Ball S.G."/>
            <person name="Gile G.H."/>
            <person name="Hirakawa Y."/>
            <person name="Hopkins J.F."/>
            <person name="Rensing S.A."/>
            <person name="Schmutz J."/>
            <person name="Symeonidi A."/>
            <person name="Elias M."/>
            <person name="Eveleigh R.J."/>
            <person name="Herman E.K."/>
            <person name="Klute M.J."/>
            <person name="Nakayama T."/>
            <person name="Obornik M."/>
            <person name="Reyes-Prieto A."/>
            <person name="Armbrust E.V."/>
            <person name="Aves S.J."/>
            <person name="Beiko R.G."/>
            <person name="Coutinho P."/>
            <person name="Dacks J.B."/>
            <person name="Durnford D.G."/>
            <person name="Fast N.M."/>
            <person name="Green B.R."/>
            <person name="Grisdale C."/>
            <person name="Hempe F."/>
            <person name="Henrissat B."/>
            <person name="Hoppner M.P."/>
            <person name="Ishida K.-I."/>
            <person name="Kim E."/>
            <person name="Koreny L."/>
            <person name="Kroth P.G."/>
            <person name="Liu Y."/>
            <person name="Malik S.-B."/>
            <person name="Maier U.G."/>
            <person name="McRose D."/>
            <person name="Mock T."/>
            <person name="Neilson J.A."/>
            <person name="Onodera N.T."/>
            <person name="Poole A.M."/>
            <person name="Pritham E.J."/>
            <person name="Richards T.A."/>
            <person name="Rocap G."/>
            <person name="Roy S.W."/>
            <person name="Sarai C."/>
            <person name="Schaack S."/>
            <person name="Shirato S."/>
            <person name="Slamovits C.H."/>
            <person name="Spencer D.F."/>
            <person name="Suzuki S."/>
            <person name="Worden A.Z."/>
            <person name="Zauner S."/>
            <person name="Barry K."/>
            <person name="Bell C."/>
            <person name="Bharti A.K."/>
            <person name="Crow J.A."/>
            <person name="Grimwood J."/>
            <person name="Kramer R."/>
            <person name="Lindquist E."/>
            <person name="Lucas S."/>
            <person name="Salamov A."/>
            <person name="McFadden G.I."/>
            <person name="Lane C.E."/>
            <person name="Keeling P.J."/>
            <person name="Gray M.W."/>
            <person name="Grigoriev I.V."/>
            <person name="Archibald J.M."/>
        </authorList>
    </citation>
    <scope>NUCLEOTIDE SEQUENCE</scope>
    <source>
        <strain evidence="4">CCMP2712</strain>
    </source>
</reference>
<keyword evidence="1" id="KW-1133">Transmembrane helix</keyword>
<dbReference type="EMBL" id="JH992968">
    <property type="protein sequence ID" value="EKX54014.1"/>
    <property type="molecule type" value="Genomic_DNA"/>
</dbReference>
<reference evidence="3" key="3">
    <citation type="submission" date="2016-03" db="UniProtKB">
        <authorList>
            <consortium name="EnsemblProtists"/>
        </authorList>
    </citation>
    <scope>IDENTIFICATION</scope>
</reference>
<accession>L1K0C2</accession>
<keyword evidence="1" id="KW-0812">Transmembrane</keyword>
<keyword evidence="1" id="KW-0472">Membrane</keyword>
<dbReference type="Proteomes" id="UP000011087">
    <property type="component" value="Unassembled WGS sequence"/>
</dbReference>